<feature type="region of interest" description="Disordered" evidence="1">
    <location>
        <begin position="1"/>
        <end position="34"/>
    </location>
</feature>
<evidence type="ECO:0000313" key="3">
    <source>
        <dbReference type="Proteomes" id="UP000006591"/>
    </source>
</evidence>
<evidence type="ECO:0000256" key="1">
    <source>
        <dbReference type="SAM" id="MobiDB-lite"/>
    </source>
</evidence>
<protein>
    <submittedName>
        <fullName evidence="2">Uncharacterized protein</fullName>
    </submittedName>
</protein>
<reference evidence="2" key="1">
    <citation type="submission" date="2015-04" db="UniProtKB">
        <authorList>
            <consortium name="EnsemblPlants"/>
        </authorList>
    </citation>
    <scope>IDENTIFICATION</scope>
    <source>
        <strain evidence="2">SL10</strain>
    </source>
</reference>
<proteinExistence type="predicted"/>
<dbReference type="EnsemblPlants" id="ONIVA06G18280.1">
    <property type="protein sequence ID" value="ONIVA06G18280.1"/>
    <property type="gene ID" value="ONIVA06G18280"/>
</dbReference>
<evidence type="ECO:0000313" key="2">
    <source>
        <dbReference type="EnsemblPlants" id="ONIVA06G18280.1"/>
    </source>
</evidence>
<sequence length="68" mass="7474">MRRHLPRVAASSWRPPTTWTPPPPSTEKKRAGWKDAWVAGDALPSTGLKELQTRSKDGFSISVSTTVS</sequence>
<dbReference type="Proteomes" id="UP000006591">
    <property type="component" value="Chromosome 6"/>
</dbReference>
<dbReference type="AlphaFoldDB" id="A0A0E0HR45"/>
<keyword evidence="3" id="KW-1185">Reference proteome</keyword>
<name>A0A0E0HR45_ORYNI</name>
<dbReference type="HOGENOM" id="CLU_2798350_0_0_1"/>
<accession>A0A0E0HR45</accession>
<organism evidence="2">
    <name type="scientific">Oryza nivara</name>
    <name type="common">Indian wild rice</name>
    <name type="synonym">Oryza sativa f. spontanea</name>
    <dbReference type="NCBI Taxonomy" id="4536"/>
    <lineage>
        <taxon>Eukaryota</taxon>
        <taxon>Viridiplantae</taxon>
        <taxon>Streptophyta</taxon>
        <taxon>Embryophyta</taxon>
        <taxon>Tracheophyta</taxon>
        <taxon>Spermatophyta</taxon>
        <taxon>Magnoliopsida</taxon>
        <taxon>Liliopsida</taxon>
        <taxon>Poales</taxon>
        <taxon>Poaceae</taxon>
        <taxon>BOP clade</taxon>
        <taxon>Oryzoideae</taxon>
        <taxon>Oryzeae</taxon>
        <taxon>Oryzinae</taxon>
        <taxon>Oryza</taxon>
    </lineage>
</organism>
<dbReference type="Gramene" id="ONIVA06G18280.1">
    <property type="protein sequence ID" value="ONIVA06G18280.1"/>
    <property type="gene ID" value="ONIVA06G18280"/>
</dbReference>
<reference evidence="2" key="2">
    <citation type="submission" date="2018-04" db="EMBL/GenBank/DDBJ databases">
        <title>OnivRS2 (Oryza nivara Reference Sequence Version 2).</title>
        <authorList>
            <person name="Zhang J."/>
            <person name="Kudrna D."/>
            <person name="Lee S."/>
            <person name="Talag J."/>
            <person name="Rajasekar S."/>
            <person name="Welchert J."/>
            <person name="Hsing Y.-I."/>
            <person name="Wing R.A."/>
        </authorList>
    </citation>
    <scope>NUCLEOTIDE SEQUENCE [LARGE SCALE GENOMIC DNA]</scope>
    <source>
        <strain evidence="2">SL10</strain>
    </source>
</reference>